<gene>
    <name evidence="2" type="ORF">H0264_26175</name>
</gene>
<evidence type="ECO:0000313" key="2">
    <source>
        <dbReference type="EMBL" id="QLY28799.1"/>
    </source>
</evidence>
<evidence type="ECO:0000313" key="3">
    <source>
        <dbReference type="Proteomes" id="UP000515512"/>
    </source>
</evidence>
<organism evidence="2 3">
    <name type="scientific">Nocardia huaxiensis</name>
    <dbReference type="NCBI Taxonomy" id="2755382"/>
    <lineage>
        <taxon>Bacteria</taxon>
        <taxon>Bacillati</taxon>
        <taxon>Actinomycetota</taxon>
        <taxon>Actinomycetes</taxon>
        <taxon>Mycobacteriales</taxon>
        <taxon>Nocardiaceae</taxon>
        <taxon>Nocardia</taxon>
    </lineage>
</organism>
<accession>A0A7D6ZE53</accession>
<evidence type="ECO:0000256" key="1">
    <source>
        <dbReference type="SAM" id="Phobius"/>
    </source>
</evidence>
<keyword evidence="3" id="KW-1185">Reference proteome</keyword>
<dbReference type="Proteomes" id="UP000515512">
    <property type="component" value="Chromosome"/>
</dbReference>
<feature type="transmembrane region" description="Helical" evidence="1">
    <location>
        <begin position="38"/>
        <end position="63"/>
    </location>
</feature>
<keyword evidence="1" id="KW-0472">Membrane</keyword>
<dbReference type="AlphaFoldDB" id="A0A7D6ZE53"/>
<name>A0A7D6ZE53_9NOCA</name>
<feature type="transmembrane region" description="Helical" evidence="1">
    <location>
        <begin position="126"/>
        <end position="144"/>
    </location>
</feature>
<reference evidence="2 3" key="1">
    <citation type="submission" date="2020-07" db="EMBL/GenBank/DDBJ databases">
        <authorList>
            <person name="Zhuang K."/>
            <person name="Ran Y."/>
        </authorList>
    </citation>
    <scope>NUCLEOTIDE SEQUENCE [LARGE SCALE GENOMIC DNA]</scope>
    <source>
        <strain evidence="2 3">WCH-YHL-001</strain>
    </source>
</reference>
<feature type="transmembrane region" description="Helical" evidence="1">
    <location>
        <begin position="69"/>
        <end position="89"/>
    </location>
</feature>
<feature type="transmembrane region" description="Helical" evidence="1">
    <location>
        <begin position="101"/>
        <end position="120"/>
    </location>
</feature>
<sequence length="217" mass="22442">MSAAVDYPVSLAVEDFAPVLLTTWGVLLLRRIAARPPVVLGAAVLIGTGGFTKATAKLVAAAGGPDSELLRGLLFPLLTLGFAVLCLELVRTSVGLTPRWLAILAPSLTLVCAVGAIVAADPLPMLVSTTVFATLTGIHLIGLSRARGDSLAAGLFGGQLLVFFILGPLAARPDQTVALQWAEQLCNTAAQAAFLVAAWRLPAATVAARPTDEELIR</sequence>
<keyword evidence="1" id="KW-0812">Transmembrane</keyword>
<dbReference type="EMBL" id="CP059399">
    <property type="protein sequence ID" value="QLY28799.1"/>
    <property type="molecule type" value="Genomic_DNA"/>
</dbReference>
<feature type="transmembrane region" description="Helical" evidence="1">
    <location>
        <begin position="151"/>
        <end position="171"/>
    </location>
</feature>
<protein>
    <submittedName>
        <fullName evidence="2">Uncharacterized protein</fullName>
    </submittedName>
</protein>
<proteinExistence type="predicted"/>
<dbReference type="RefSeq" id="WP_181580005.1">
    <property type="nucleotide sequence ID" value="NZ_CP059399.1"/>
</dbReference>
<keyword evidence="1" id="KW-1133">Transmembrane helix</keyword>
<dbReference type="KEGG" id="nhu:H0264_26175"/>